<comment type="similarity">
    <text evidence="2">Belongs to the IFI6/IFI27 family.</text>
</comment>
<sequence>MGWSWFKKTLATAAKYAAVGTLVVTGGVMIATPLIGFTASGVAAGSLAAAIQSAVYGAAVPAGSLFAIMQSIGATGVFLPAITAGLGAGTFCGVTRIIIDAAAHAYQAASGRIREILLEIFKVLMAKGTLTALDLRRITGQGRRRRRRGVMG</sequence>
<dbReference type="PANTHER" id="PTHR16932">
    <property type="entry name" value="INTERFERON ALPHA-INDUCIBLE PROTEIN 27"/>
    <property type="match status" value="1"/>
</dbReference>
<keyword evidence="5 6" id="KW-0472">Membrane</keyword>
<dbReference type="Proteomes" id="UP000663846">
    <property type="component" value="Unassembled WGS sequence"/>
</dbReference>
<keyword evidence="4 6" id="KW-1133">Transmembrane helix</keyword>
<dbReference type="GO" id="GO:0016020">
    <property type="term" value="C:membrane"/>
    <property type="evidence" value="ECO:0007669"/>
    <property type="project" value="UniProtKB-SubCell"/>
</dbReference>
<dbReference type="Pfam" id="PF06140">
    <property type="entry name" value="Ifi-6-16"/>
    <property type="match status" value="1"/>
</dbReference>
<dbReference type="InterPro" id="IPR038213">
    <property type="entry name" value="IFI6/IFI27-like_sf"/>
</dbReference>
<dbReference type="InterPro" id="IPR009311">
    <property type="entry name" value="IFI6/IFI27-like"/>
</dbReference>
<evidence type="ECO:0000256" key="6">
    <source>
        <dbReference type="SAM" id="Phobius"/>
    </source>
</evidence>
<reference evidence="7" key="1">
    <citation type="submission" date="2021-01" db="EMBL/GenBank/DDBJ databases">
        <authorList>
            <person name="Kaushik A."/>
        </authorList>
    </citation>
    <scope>NUCLEOTIDE SEQUENCE</scope>
    <source>
        <strain evidence="7">AG1-1C</strain>
    </source>
</reference>
<dbReference type="PANTHER" id="PTHR16932:SF18">
    <property type="entry name" value="INTERFERON, ALPHA-INDUCIBLE PROTEIN 27-LIKE 2"/>
    <property type="match status" value="1"/>
</dbReference>
<organism evidence="7 8">
    <name type="scientific">Rhizoctonia solani</name>
    <dbReference type="NCBI Taxonomy" id="456999"/>
    <lineage>
        <taxon>Eukaryota</taxon>
        <taxon>Fungi</taxon>
        <taxon>Dikarya</taxon>
        <taxon>Basidiomycota</taxon>
        <taxon>Agaricomycotina</taxon>
        <taxon>Agaricomycetes</taxon>
        <taxon>Cantharellales</taxon>
        <taxon>Ceratobasidiaceae</taxon>
        <taxon>Rhizoctonia</taxon>
    </lineage>
</organism>
<dbReference type="EMBL" id="CAJMWS010000137">
    <property type="protein sequence ID" value="CAE6371103.1"/>
    <property type="molecule type" value="Genomic_DNA"/>
</dbReference>
<dbReference type="AlphaFoldDB" id="A0A8H2ZYA9"/>
<gene>
    <name evidence="7" type="ORF">RDB_LOCUS26060</name>
</gene>
<proteinExistence type="inferred from homology"/>
<name>A0A8H2ZYA9_9AGAM</name>
<protein>
    <submittedName>
        <fullName evidence="7">Uncharacterized protein</fullName>
    </submittedName>
</protein>
<evidence type="ECO:0000313" key="7">
    <source>
        <dbReference type="EMBL" id="CAE6371103.1"/>
    </source>
</evidence>
<evidence type="ECO:0000256" key="1">
    <source>
        <dbReference type="ARBA" id="ARBA00004141"/>
    </source>
</evidence>
<evidence type="ECO:0000256" key="5">
    <source>
        <dbReference type="ARBA" id="ARBA00023136"/>
    </source>
</evidence>
<evidence type="ECO:0000313" key="8">
    <source>
        <dbReference type="Proteomes" id="UP000663846"/>
    </source>
</evidence>
<feature type="transmembrane region" description="Helical" evidence="6">
    <location>
        <begin position="16"/>
        <end position="42"/>
    </location>
</feature>
<comment type="subcellular location">
    <subcellularLocation>
        <location evidence="1">Membrane</location>
        <topology evidence="1">Multi-pass membrane protein</topology>
    </subcellularLocation>
</comment>
<evidence type="ECO:0000256" key="4">
    <source>
        <dbReference type="ARBA" id="ARBA00022989"/>
    </source>
</evidence>
<evidence type="ECO:0000256" key="3">
    <source>
        <dbReference type="ARBA" id="ARBA00022692"/>
    </source>
</evidence>
<keyword evidence="3 6" id="KW-0812">Transmembrane</keyword>
<evidence type="ECO:0000256" key="2">
    <source>
        <dbReference type="ARBA" id="ARBA00007262"/>
    </source>
</evidence>
<accession>A0A8H2ZYA9</accession>
<comment type="caution">
    <text evidence="7">The sequence shown here is derived from an EMBL/GenBank/DDBJ whole genome shotgun (WGS) entry which is preliminary data.</text>
</comment>
<dbReference type="Gene3D" id="6.10.110.10">
    <property type="match status" value="1"/>
</dbReference>
<feature type="transmembrane region" description="Helical" evidence="6">
    <location>
        <begin position="78"/>
        <end position="99"/>
    </location>
</feature>